<protein>
    <submittedName>
        <fullName evidence="2">Uncharacterized protein</fullName>
    </submittedName>
</protein>
<dbReference type="EMBL" id="FUWR01000007">
    <property type="protein sequence ID" value="SJZ79979.1"/>
    <property type="molecule type" value="Genomic_DNA"/>
</dbReference>
<evidence type="ECO:0000256" key="1">
    <source>
        <dbReference type="SAM" id="Phobius"/>
    </source>
</evidence>
<gene>
    <name evidence="2" type="ORF">SAMN02745119_01679</name>
</gene>
<sequence>MPEKSGEGYTEGAEFRFLGNLFGALMACAGLLAGTMMHERSLDYWLEDIVPLLLLAFTLRGVIKSAMELAKDSIFYEEQKKQVLEAMAKQEAMAATMAGAESELPKLASKPKYSEAEVLEAVSKRIEQQREEGLKKNKIINP</sequence>
<keyword evidence="3" id="KW-1185">Reference proteome</keyword>
<evidence type="ECO:0000313" key="2">
    <source>
        <dbReference type="EMBL" id="SJZ79979.1"/>
    </source>
</evidence>
<accession>A0A1T4NL45</accession>
<dbReference type="STRING" id="115783.SAMN02745119_01679"/>
<feature type="transmembrane region" description="Helical" evidence="1">
    <location>
        <begin position="44"/>
        <end position="63"/>
    </location>
</feature>
<proteinExistence type="predicted"/>
<evidence type="ECO:0000313" key="3">
    <source>
        <dbReference type="Proteomes" id="UP000190102"/>
    </source>
</evidence>
<dbReference type="Proteomes" id="UP000190102">
    <property type="component" value="Unassembled WGS sequence"/>
</dbReference>
<dbReference type="AlphaFoldDB" id="A0A1T4NL45"/>
<reference evidence="3" key="1">
    <citation type="submission" date="2017-02" db="EMBL/GenBank/DDBJ databases">
        <authorList>
            <person name="Varghese N."/>
            <person name="Submissions S."/>
        </authorList>
    </citation>
    <scope>NUCLEOTIDE SEQUENCE [LARGE SCALE GENOMIC DNA]</scope>
    <source>
        <strain evidence="3">ATCC BAA-34</strain>
    </source>
</reference>
<dbReference type="PROSITE" id="PS51257">
    <property type="entry name" value="PROKAR_LIPOPROTEIN"/>
    <property type="match status" value="1"/>
</dbReference>
<feature type="transmembrane region" description="Helical" evidence="1">
    <location>
        <begin position="21"/>
        <end position="38"/>
    </location>
</feature>
<organism evidence="2 3">
    <name type="scientific">Trichlorobacter thiogenes</name>
    <dbReference type="NCBI Taxonomy" id="115783"/>
    <lineage>
        <taxon>Bacteria</taxon>
        <taxon>Pseudomonadati</taxon>
        <taxon>Thermodesulfobacteriota</taxon>
        <taxon>Desulfuromonadia</taxon>
        <taxon>Geobacterales</taxon>
        <taxon>Geobacteraceae</taxon>
        <taxon>Trichlorobacter</taxon>
    </lineage>
</organism>
<name>A0A1T4NL45_9BACT</name>
<keyword evidence="1" id="KW-0472">Membrane</keyword>
<keyword evidence="1" id="KW-0812">Transmembrane</keyword>
<keyword evidence="1" id="KW-1133">Transmembrane helix</keyword>
<dbReference type="RefSeq" id="WP_078789976.1">
    <property type="nucleotide sequence ID" value="NZ_FUWR01000007.1"/>
</dbReference>
<dbReference type="OrthoDB" id="9833489at2"/>